<feature type="signal peptide" evidence="1">
    <location>
        <begin position="1"/>
        <end position="41"/>
    </location>
</feature>
<dbReference type="EMBL" id="AP008955">
    <property type="protein sequence ID" value="BAH42919.1"/>
    <property type="molecule type" value="Genomic_DNA"/>
</dbReference>
<gene>
    <name evidence="2" type="ordered locus">BBR47_19420</name>
</gene>
<name>C0ZAW0_BREBN</name>
<feature type="chain" id="PRO_5002903764" evidence="1">
    <location>
        <begin position="42"/>
        <end position="177"/>
    </location>
</feature>
<dbReference type="Proteomes" id="UP000001877">
    <property type="component" value="Chromosome"/>
</dbReference>
<keyword evidence="1" id="KW-0732">Signal</keyword>
<organism evidence="2 3">
    <name type="scientific">Brevibacillus brevis (strain 47 / JCM 6285 / NBRC 100599)</name>
    <dbReference type="NCBI Taxonomy" id="358681"/>
    <lineage>
        <taxon>Bacteria</taxon>
        <taxon>Bacillati</taxon>
        <taxon>Bacillota</taxon>
        <taxon>Bacilli</taxon>
        <taxon>Bacillales</taxon>
        <taxon>Paenibacillaceae</taxon>
        <taxon>Brevibacillus</taxon>
    </lineage>
</organism>
<proteinExistence type="predicted"/>
<keyword evidence="3" id="KW-1185">Reference proteome</keyword>
<accession>C0ZAW0</accession>
<evidence type="ECO:0000313" key="2">
    <source>
        <dbReference type="EMBL" id="BAH42919.1"/>
    </source>
</evidence>
<dbReference type="HOGENOM" id="CLU_1515077_0_0_9"/>
<evidence type="ECO:0000256" key="1">
    <source>
        <dbReference type="SAM" id="SignalP"/>
    </source>
</evidence>
<protein>
    <submittedName>
        <fullName evidence="2">Uncharacterized protein</fullName>
    </submittedName>
</protein>
<dbReference type="eggNOG" id="ENOG502ZR49">
    <property type="taxonomic scope" value="Bacteria"/>
</dbReference>
<sequence length="177" mass="18635">MNRKFIPNNPIGGIILKKSIKGTIAAALLLSSLSIGSSAMASSPDTVVSHVTGNKVQDLVDSEKISENVFTPMEVKKLVNNKKVKGTQGSATFDIPSGYGWVKVYVKNEGTTDITVSVTDPSGSQLMYDTIKPGGAFDEISSSAWGTGKHTVGVSTSGDDMAGYIAVKVAQHENELQ</sequence>
<evidence type="ECO:0000313" key="3">
    <source>
        <dbReference type="Proteomes" id="UP000001877"/>
    </source>
</evidence>
<dbReference type="AlphaFoldDB" id="C0ZAW0"/>
<dbReference type="KEGG" id="bbe:BBR47_19420"/>
<reference evidence="2 3" key="1">
    <citation type="submission" date="2005-03" db="EMBL/GenBank/DDBJ databases">
        <title>Brevibacillus brevis strain 47, complete genome.</title>
        <authorList>
            <person name="Hosoyama A."/>
            <person name="Yamada R."/>
            <person name="Hongo Y."/>
            <person name="Terui Y."/>
            <person name="Ankai A."/>
            <person name="Masuyama W."/>
            <person name="Sekiguchi M."/>
            <person name="Takeda T."/>
            <person name="Asano K."/>
            <person name="Ohji S."/>
            <person name="Ichikawa N."/>
            <person name="Narita S."/>
            <person name="Aoki N."/>
            <person name="Miura H."/>
            <person name="Matsushita S."/>
            <person name="Sekigawa T."/>
            <person name="Yamagata H."/>
            <person name="Yoshikawa H."/>
            <person name="Udaka S."/>
            <person name="Tanikawa S."/>
            <person name="Fujita N."/>
        </authorList>
    </citation>
    <scope>NUCLEOTIDE SEQUENCE [LARGE SCALE GENOMIC DNA]</scope>
    <source>
        <strain evidence="3">47 / JCM 6285 / NBRC 100599</strain>
    </source>
</reference>